<organism evidence="1">
    <name type="scientific">viral metagenome</name>
    <dbReference type="NCBI Taxonomy" id="1070528"/>
    <lineage>
        <taxon>unclassified sequences</taxon>
        <taxon>metagenomes</taxon>
        <taxon>organismal metagenomes</taxon>
    </lineage>
</organism>
<dbReference type="AlphaFoldDB" id="A0A6H1ZK98"/>
<dbReference type="EMBL" id="MT141456">
    <property type="protein sequence ID" value="QJA61905.1"/>
    <property type="molecule type" value="Genomic_DNA"/>
</dbReference>
<gene>
    <name evidence="3" type="ORF">MM415A00269_0027</name>
    <name evidence="2" type="ORF">MM415B00862_0026</name>
    <name evidence="1" type="ORF">TM448A00755_0015</name>
    <name evidence="4" type="ORF">TM448B01461_0016</name>
</gene>
<protein>
    <submittedName>
        <fullName evidence="1">Uncharacterized protein</fullName>
    </submittedName>
</protein>
<evidence type="ECO:0000313" key="4">
    <source>
        <dbReference type="EMBL" id="QJH98992.1"/>
    </source>
</evidence>
<name>A0A6H1ZK98_9ZZZZ</name>
<dbReference type="EMBL" id="MT144762">
    <property type="protein sequence ID" value="QJH98992.1"/>
    <property type="molecule type" value="Genomic_DNA"/>
</dbReference>
<dbReference type="EMBL" id="MT142515">
    <property type="protein sequence ID" value="QJA83659.1"/>
    <property type="molecule type" value="Genomic_DNA"/>
</dbReference>
<evidence type="ECO:0000313" key="2">
    <source>
        <dbReference type="EMBL" id="QJA61905.1"/>
    </source>
</evidence>
<dbReference type="EMBL" id="MT144062">
    <property type="protein sequence ID" value="QJA47902.1"/>
    <property type="molecule type" value="Genomic_DNA"/>
</dbReference>
<reference evidence="1" key="1">
    <citation type="submission" date="2020-03" db="EMBL/GenBank/DDBJ databases">
        <title>The deep terrestrial virosphere.</title>
        <authorList>
            <person name="Holmfeldt K."/>
            <person name="Nilsson E."/>
            <person name="Simone D."/>
            <person name="Lopez-Fernandez M."/>
            <person name="Wu X."/>
            <person name="de Brujin I."/>
            <person name="Lundin D."/>
            <person name="Andersson A."/>
            <person name="Bertilsson S."/>
            <person name="Dopson M."/>
        </authorList>
    </citation>
    <scope>NUCLEOTIDE SEQUENCE</scope>
    <source>
        <strain evidence="3">MM415A00269</strain>
        <strain evidence="2">MM415B00862</strain>
        <strain evidence="1">TM448A00755</strain>
        <strain evidence="4">TM448B01461</strain>
    </source>
</reference>
<evidence type="ECO:0000313" key="3">
    <source>
        <dbReference type="EMBL" id="QJA83659.1"/>
    </source>
</evidence>
<proteinExistence type="predicted"/>
<evidence type="ECO:0000313" key="1">
    <source>
        <dbReference type="EMBL" id="QJA47902.1"/>
    </source>
</evidence>
<accession>A0A6H1ZK98</accession>
<sequence>MIADNVMKIDEFPDAVYYRVACSCGDPDCDITLELEYDEEFNDVALHVYETLSWNVYWGDGNWFTRFWRRLTGAWEMLSAGKVKVSGDLLFQNKLHIESLIDALQEGILKLEKKPC</sequence>